<feature type="transmembrane region" description="Helical" evidence="1">
    <location>
        <begin position="60"/>
        <end position="79"/>
    </location>
</feature>
<evidence type="ECO:0000313" key="2">
    <source>
        <dbReference type="EnsemblMetazoa" id="GPAI006773-PA"/>
    </source>
</evidence>
<sequence>MRGTFSKSCKEFSRSFMFQYQAKRMEPLKPSKENGVMSKALSPFIKSSSTRFMWAVRTSVVYILPLSILWFLTNGSTFCMKFKKQETDMVIITTDQRKIYLKSMKIIMILIVISVNHRTKLPMVADKNVEELIFGSAFFMEFHIQSSIFFYSFSTRVECLYRKKKQLVLITKDMVS</sequence>
<proteinExistence type="predicted"/>
<feature type="transmembrane region" description="Helical" evidence="1">
    <location>
        <begin position="99"/>
        <end position="117"/>
    </location>
</feature>
<reference evidence="3" key="1">
    <citation type="submission" date="2014-03" db="EMBL/GenBank/DDBJ databases">
        <authorList>
            <person name="Aksoy S."/>
            <person name="Warren W."/>
            <person name="Wilson R.K."/>
        </authorList>
    </citation>
    <scope>NUCLEOTIDE SEQUENCE [LARGE SCALE GENOMIC DNA]</scope>
    <source>
        <strain evidence="3">IAEA</strain>
    </source>
</reference>
<keyword evidence="1" id="KW-0812">Transmembrane</keyword>
<keyword evidence="1" id="KW-0472">Membrane</keyword>
<keyword evidence="1" id="KW-1133">Transmembrane helix</keyword>
<feature type="transmembrane region" description="Helical" evidence="1">
    <location>
        <begin position="132"/>
        <end position="153"/>
    </location>
</feature>
<dbReference type="EnsemblMetazoa" id="GPAI006773-RA">
    <property type="protein sequence ID" value="GPAI006773-PA"/>
    <property type="gene ID" value="GPAI006773"/>
</dbReference>
<protein>
    <submittedName>
        <fullName evidence="2">Uncharacterized protein</fullName>
    </submittedName>
</protein>
<dbReference type="Proteomes" id="UP000092445">
    <property type="component" value="Unassembled WGS sequence"/>
</dbReference>
<dbReference type="AlphaFoldDB" id="A0A1A9Z8A0"/>
<accession>A0A1A9Z8A0</accession>
<organism evidence="2 3">
    <name type="scientific">Glossina pallidipes</name>
    <name type="common">Tsetse fly</name>
    <dbReference type="NCBI Taxonomy" id="7398"/>
    <lineage>
        <taxon>Eukaryota</taxon>
        <taxon>Metazoa</taxon>
        <taxon>Ecdysozoa</taxon>
        <taxon>Arthropoda</taxon>
        <taxon>Hexapoda</taxon>
        <taxon>Insecta</taxon>
        <taxon>Pterygota</taxon>
        <taxon>Neoptera</taxon>
        <taxon>Endopterygota</taxon>
        <taxon>Diptera</taxon>
        <taxon>Brachycera</taxon>
        <taxon>Muscomorpha</taxon>
        <taxon>Hippoboscoidea</taxon>
        <taxon>Glossinidae</taxon>
        <taxon>Glossina</taxon>
    </lineage>
</organism>
<evidence type="ECO:0000256" key="1">
    <source>
        <dbReference type="SAM" id="Phobius"/>
    </source>
</evidence>
<dbReference type="VEuPathDB" id="VectorBase:GPAI006773"/>
<keyword evidence="3" id="KW-1185">Reference proteome</keyword>
<reference evidence="2" key="2">
    <citation type="submission" date="2020-05" db="UniProtKB">
        <authorList>
            <consortium name="EnsemblMetazoa"/>
        </authorList>
    </citation>
    <scope>IDENTIFICATION</scope>
    <source>
        <strain evidence="2">IAEA</strain>
    </source>
</reference>
<evidence type="ECO:0000313" key="3">
    <source>
        <dbReference type="Proteomes" id="UP000092445"/>
    </source>
</evidence>
<name>A0A1A9Z8A0_GLOPL</name>